<keyword evidence="3" id="KW-1185">Reference proteome</keyword>
<dbReference type="EMBL" id="JXXN02001973">
    <property type="protein sequence ID" value="THD23741.1"/>
    <property type="molecule type" value="Genomic_DNA"/>
</dbReference>
<name>A0A4E0RBV8_FASHE</name>
<dbReference type="Proteomes" id="UP000230066">
    <property type="component" value="Unassembled WGS sequence"/>
</dbReference>
<feature type="region of interest" description="Disordered" evidence="1">
    <location>
        <begin position="305"/>
        <end position="325"/>
    </location>
</feature>
<gene>
    <name evidence="2" type="ORF">D915_005538</name>
</gene>
<accession>A0A4E0RBV8</accession>
<protein>
    <submittedName>
        <fullName evidence="2">Uncharacterized protein</fullName>
    </submittedName>
</protein>
<evidence type="ECO:0000313" key="2">
    <source>
        <dbReference type="EMBL" id="THD23741.1"/>
    </source>
</evidence>
<feature type="compositionally biased region" description="Basic residues" evidence="1">
    <location>
        <begin position="314"/>
        <end position="325"/>
    </location>
</feature>
<sequence>MADYYDYSSDEEVIEFRRRNDEARKARERARKQLFEEIEADDDIDTRRVRQLARDANSRIADEYSAVLSKNQERDRQTLEYIDDLLHKTAMPYATLRKHTAPITRYYPREELSTEENIRDSSHSDYHANNQNTEYRFHIPYYTTRRKTSSVYSTDRPVSSTVISSEPKASETARQRVRRIEAHLDGILDYELPSAENFKNMRHSLRDINDKVVAHKLLLDRRSDVNLDEDNRKVSERIDEKYRELEERMPCLTVSDRTRAREHSSRFDPNLIPGYITGLSITNSEQNAELRGRIRTLLCRTRRTAGSNEDHTNAARRRRGVTIKG</sequence>
<reference evidence="2" key="1">
    <citation type="submission" date="2019-03" db="EMBL/GenBank/DDBJ databases">
        <title>Improved annotation for the trematode Fasciola hepatica.</title>
        <authorList>
            <person name="Choi Y.-J."/>
            <person name="Martin J."/>
            <person name="Mitreva M."/>
        </authorList>
    </citation>
    <scope>NUCLEOTIDE SEQUENCE [LARGE SCALE GENOMIC DNA]</scope>
</reference>
<comment type="caution">
    <text evidence="2">The sequence shown here is derived from an EMBL/GenBank/DDBJ whole genome shotgun (WGS) entry which is preliminary data.</text>
</comment>
<dbReference type="AlphaFoldDB" id="A0A4E0RBV8"/>
<organism evidence="2 3">
    <name type="scientific">Fasciola hepatica</name>
    <name type="common">Liver fluke</name>
    <dbReference type="NCBI Taxonomy" id="6192"/>
    <lineage>
        <taxon>Eukaryota</taxon>
        <taxon>Metazoa</taxon>
        <taxon>Spiralia</taxon>
        <taxon>Lophotrochozoa</taxon>
        <taxon>Platyhelminthes</taxon>
        <taxon>Trematoda</taxon>
        <taxon>Digenea</taxon>
        <taxon>Plagiorchiida</taxon>
        <taxon>Echinostomata</taxon>
        <taxon>Echinostomatoidea</taxon>
        <taxon>Fasciolidae</taxon>
        <taxon>Fasciola</taxon>
    </lineage>
</organism>
<proteinExistence type="predicted"/>
<evidence type="ECO:0000256" key="1">
    <source>
        <dbReference type="SAM" id="MobiDB-lite"/>
    </source>
</evidence>
<evidence type="ECO:0000313" key="3">
    <source>
        <dbReference type="Proteomes" id="UP000230066"/>
    </source>
</evidence>